<evidence type="ECO:0000313" key="9">
    <source>
        <dbReference type="Proteomes" id="UP000092024"/>
    </source>
</evidence>
<keyword evidence="3" id="KW-0813">Transport</keyword>
<proteinExistence type="inferred from homology"/>
<dbReference type="Gene3D" id="3.40.50.1980">
    <property type="entry name" value="Nitrogenase molybdenum iron protein domain"/>
    <property type="match status" value="2"/>
</dbReference>
<evidence type="ECO:0000256" key="6">
    <source>
        <dbReference type="SAM" id="SignalP"/>
    </source>
</evidence>
<evidence type="ECO:0000256" key="3">
    <source>
        <dbReference type="ARBA" id="ARBA00022448"/>
    </source>
</evidence>
<evidence type="ECO:0000313" key="8">
    <source>
        <dbReference type="EMBL" id="OBR65252.1"/>
    </source>
</evidence>
<feature type="domain" description="Fe/B12 periplasmic-binding" evidence="7">
    <location>
        <begin position="77"/>
        <end position="344"/>
    </location>
</feature>
<dbReference type="Proteomes" id="UP000092024">
    <property type="component" value="Unassembled WGS sequence"/>
</dbReference>
<dbReference type="GO" id="GO:1901678">
    <property type="term" value="P:iron coordination entity transport"/>
    <property type="evidence" value="ECO:0007669"/>
    <property type="project" value="UniProtKB-ARBA"/>
</dbReference>
<dbReference type="PANTHER" id="PTHR30532">
    <property type="entry name" value="IRON III DICITRATE-BINDING PERIPLASMIC PROTEIN"/>
    <property type="match status" value="1"/>
</dbReference>
<accession>A0A1A5YI28</accession>
<feature type="signal peptide" evidence="6">
    <location>
        <begin position="1"/>
        <end position="28"/>
    </location>
</feature>
<dbReference type="RefSeq" id="WP_068683412.1">
    <property type="nucleotide sequence ID" value="NZ_LYPA01000059.1"/>
</dbReference>
<dbReference type="InterPro" id="IPR002491">
    <property type="entry name" value="ABC_transptr_periplasmic_BD"/>
</dbReference>
<sequence>MSNKWLQQMGLFLVLALMVVLAACSANATNEESNQQLPGENVEDSSNIEGNQENTNAQTRTYTDMFGEVTIPQEPEKLLVIGTRYTEYLISMGIKPAMVAGVASVEPEYRMDYFKTNGIEFIDYPQYEENFELLLSLAPDMILTMGAGMEENVYEQISKVAPTVAINSGPSMEEAMPVLAQLFDKQAEYEVVKAAFDSKAEEAKSALDKAIGDSTVLVLRAEPNNYRVLGQVAKMGSSVLFYHQLGLTIPDKLAKEEAWFTPISLEILPELNPDYIFIENRLAAEFNGDEATKELMDSSIWKNLKAVQAEHVFPLDTRDFVGGEGPVGYAKLIDYILSCLIPEESKL</sequence>
<dbReference type="STRING" id="1844972.A7K91_19905"/>
<organism evidence="8 9">
    <name type="scientific">Paenibacillus oryzae</name>
    <dbReference type="NCBI Taxonomy" id="1844972"/>
    <lineage>
        <taxon>Bacteria</taxon>
        <taxon>Bacillati</taxon>
        <taxon>Bacillota</taxon>
        <taxon>Bacilli</taxon>
        <taxon>Bacillales</taxon>
        <taxon>Paenibacillaceae</taxon>
        <taxon>Paenibacillus</taxon>
    </lineage>
</organism>
<dbReference type="OrthoDB" id="63946at2"/>
<comment type="subcellular location">
    <subcellularLocation>
        <location evidence="1">Cell envelope</location>
    </subcellularLocation>
</comment>
<reference evidence="8 9" key="1">
    <citation type="submission" date="2016-05" db="EMBL/GenBank/DDBJ databases">
        <title>Paenibacillus oryzae. sp. nov., isolated from the rice root.</title>
        <authorList>
            <person name="Zhang J."/>
            <person name="Zhang X."/>
        </authorList>
    </citation>
    <scope>NUCLEOTIDE SEQUENCE [LARGE SCALE GENOMIC DNA]</scope>
    <source>
        <strain evidence="8 9">1DrF-4</strain>
    </source>
</reference>
<dbReference type="PROSITE" id="PS50983">
    <property type="entry name" value="FE_B12_PBP"/>
    <property type="match status" value="1"/>
</dbReference>
<evidence type="ECO:0000256" key="5">
    <source>
        <dbReference type="SAM" id="MobiDB-lite"/>
    </source>
</evidence>
<protein>
    <recommendedName>
        <fullName evidence="7">Fe/B12 periplasmic-binding domain-containing protein</fullName>
    </recommendedName>
</protein>
<comment type="similarity">
    <text evidence="2">Belongs to the bacterial solute-binding protein 8 family.</text>
</comment>
<dbReference type="SUPFAM" id="SSF53807">
    <property type="entry name" value="Helical backbone' metal receptor"/>
    <property type="match status" value="1"/>
</dbReference>
<evidence type="ECO:0000256" key="4">
    <source>
        <dbReference type="ARBA" id="ARBA00022729"/>
    </source>
</evidence>
<evidence type="ECO:0000256" key="2">
    <source>
        <dbReference type="ARBA" id="ARBA00008814"/>
    </source>
</evidence>
<comment type="caution">
    <text evidence="8">The sequence shown here is derived from an EMBL/GenBank/DDBJ whole genome shotgun (WGS) entry which is preliminary data.</text>
</comment>
<keyword evidence="4 6" id="KW-0732">Signal</keyword>
<name>A0A1A5YI28_9BACL</name>
<dbReference type="EMBL" id="LYPA01000059">
    <property type="protein sequence ID" value="OBR65252.1"/>
    <property type="molecule type" value="Genomic_DNA"/>
</dbReference>
<evidence type="ECO:0000256" key="1">
    <source>
        <dbReference type="ARBA" id="ARBA00004196"/>
    </source>
</evidence>
<dbReference type="AlphaFoldDB" id="A0A1A5YI28"/>
<dbReference type="InterPro" id="IPR051313">
    <property type="entry name" value="Bact_iron-sidero_bind"/>
</dbReference>
<gene>
    <name evidence="8" type="ORF">A7K91_19905</name>
</gene>
<evidence type="ECO:0000259" key="7">
    <source>
        <dbReference type="PROSITE" id="PS50983"/>
    </source>
</evidence>
<feature type="region of interest" description="Disordered" evidence="5">
    <location>
        <begin position="30"/>
        <end position="60"/>
    </location>
</feature>
<dbReference type="PROSITE" id="PS51257">
    <property type="entry name" value="PROKAR_LIPOPROTEIN"/>
    <property type="match status" value="1"/>
</dbReference>
<feature type="chain" id="PRO_5008340351" description="Fe/B12 periplasmic-binding domain-containing protein" evidence="6">
    <location>
        <begin position="29"/>
        <end position="347"/>
    </location>
</feature>
<dbReference type="GO" id="GO:0030288">
    <property type="term" value="C:outer membrane-bounded periplasmic space"/>
    <property type="evidence" value="ECO:0007669"/>
    <property type="project" value="TreeGrafter"/>
</dbReference>
<dbReference type="PANTHER" id="PTHR30532:SF29">
    <property type="entry name" value="FE(3+) DICITRATE-BINDING PERIPLASMIC PROTEIN"/>
    <property type="match status" value="1"/>
</dbReference>
<dbReference type="Pfam" id="PF01497">
    <property type="entry name" value="Peripla_BP_2"/>
    <property type="match status" value="1"/>
</dbReference>
<keyword evidence="9" id="KW-1185">Reference proteome</keyword>